<keyword evidence="2" id="KW-1185">Reference proteome</keyword>
<name>A0ACB8Z525_ARCLA</name>
<proteinExistence type="predicted"/>
<reference evidence="1 2" key="2">
    <citation type="journal article" date="2022" name="Mol. Ecol. Resour.">
        <title>The genomes of chicory, endive, great burdock and yacon provide insights into Asteraceae paleo-polyploidization history and plant inulin production.</title>
        <authorList>
            <person name="Fan W."/>
            <person name="Wang S."/>
            <person name="Wang H."/>
            <person name="Wang A."/>
            <person name="Jiang F."/>
            <person name="Liu H."/>
            <person name="Zhao H."/>
            <person name="Xu D."/>
            <person name="Zhang Y."/>
        </authorList>
    </citation>
    <scope>NUCLEOTIDE SEQUENCE [LARGE SCALE GENOMIC DNA]</scope>
    <source>
        <strain evidence="2">cv. Niubang</strain>
    </source>
</reference>
<comment type="caution">
    <text evidence="1">The sequence shown here is derived from an EMBL/GenBank/DDBJ whole genome shotgun (WGS) entry which is preliminary data.</text>
</comment>
<evidence type="ECO:0000313" key="2">
    <source>
        <dbReference type="Proteomes" id="UP001055879"/>
    </source>
</evidence>
<dbReference type="Proteomes" id="UP001055879">
    <property type="component" value="Linkage Group LG11"/>
</dbReference>
<dbReference type="EMBL" id="CM042057">
    <property type="protein sequence ID" value="KAI3692566.1"/>
    <property type="molecule type" value="Genomic_DNA"/>
</dbReference>
<sequence>MWRSKLQVGDGFEGCGEKQKLSVVEARPAISSHELMISGGGLDLSSGNGLCYKITKKEGDRKLDQRSPPRKTTVDRGTLSGKTKNISDLRSTFEVLDIDCDRKISRDDLKTSYADANDDVICTMMTVYNSNQNGYDEFKKVLRSNNKGNDGVMEDVFKADGDGDIKVGYGDLKSYFLLTEFKVNDDEIKAMIRLGSVDGHIDGVSFEGFLKILVV</sequence>
<organism evidence="1 2">
    <name type="scientific">Arctium lappa</name>
    <name type="common">Greater burdock</name>
    <name type="synonym">Lappa major</name>
    <dbReference type="NCBI Taxonomy" id="4217"/>
    <lineage>
        <taxon>Eukaryota</taxon>
        <taxon>Viridiplantae</taxon>
        <taxon>Streptophyta</taxon>
        <taxon>Embryophyta</taxon>
        <taxon>Tracheophyta</taxon>
        <taxon>Spermatophyta</taxon>
        <taxon>Magnoliopsida</taxon>
        <taxon>eudicotyledons</taxon>
        <taxon>Gunneridae</taxon>
        <taxon>Pentapetalae</taxon>
        <taxon>asterids</taxon>
        <taxon>campanulids</taxon>
        <taxon>Asterales</taxon>
        <taxon>Asteraceae</taxon>
        <taxon>Carduoideae</taxon>
        <taxon>Cardueae</taxon>
        <taxon>Arctiinae</taxon>
        <taxon>Arctium</taxon>
    </lineage>
</organism>
<evidence type="ECO:0000313" key="1">
    <source>
        <dbReference type="EMBL" id="KAI3692566.1"/>
    </source>
</evidence>
<gene>
    <name evidence="1" type="ORF">L6452_32383</name>
</gene>
<reference evidence="2" key="1">
    <citation type="journal article" date="2022" name="Mol. Ecol. Resour.">
        <title>The genomes of chicory, endive, great burdock and yacon provide insights into Asteraceae palaeo-polyploidization history and plant inulin production.</title>
        <authorList>
            <person name="Fan W."/>
            <person name="Wang S."/>
            <person name="Wang H."/>
            <person name="Wang A."/>
            <person name="Jiang F."/>
            <person name="Liu H."/>
            <person name="Zhao H."/>
            <person name="Xu D."/>
            <person name="Zhang Y."/>
        </authorList>
    </citation>
    <scope>NUCLEOTIDE SEQUENCE [LARGE SCALE GENOMIC DNA]</scope>
    <source>
        <strain evidence="2">cv. Niubang</strain>
    </source>
</reference>
<protein>
    <submittedName>
        <fullName evidence="1">Uncharacterized protein</fullName>
    </submittedName>
</protein>
<accession>A0ACB8Z525</accession>